<dbReference type="PROSITE" id="PS01033">
    <property type="entry name" value="GLOBIN"/>
    <property type="match status" value="1"/>
</dbReference>
<keyword evidence="4" id="KW-0963">Cytoplasm</keyword>
<dbReference type="GO" id="GO:0020037">
    <property type="term" value="F:heme binding"/>
    <property type="evidence" value="ECO:0007669"/>
    <property type="project" value="InterPro"/>
</dbReference>
<organism evidence="17 18">
    <name type="scientific">Phascolarctos cinereus</name>
    <name type="common">Koala</name>
    <dbReference type="NCBI Taxonomy" id="38626"/>
    <lineage>
        <taxon>Eukaryota</taxon>
        <taxon>Metazoa</taxon>
        <taxon>Chordata</taxon>
        <taxon>Craniata</taxon>
        <taxon>Vertebrata</taxon>
        <taxon>Euteleostomi</taxon>
        <taxon>Mammalia</taxon>
        <taxon>Metatheria</taxon>
        <taxon>Diprotodontia</taxon>
        <taxon>Phascolarctidae</taxon>
        <taxon>Phascolarctos</taxon>
    </lineage>
</organism>
<keyword evidence="5 15" id="KW-0349">Heme</keyword>
<dbReference type="GO" id="GO:0005759">
    <property type="term" value="C:mitochondrial matrix"/>
    <property type="evidence" value="ECO:0007669"/>
    <property type="project" value="UniProtKB-SubCell"/>
</dbReference>
<evidence type="ECO:0000259" key="16">
    <source>
        <dbReference type="PROSITE" id="PS01033"/>
    </source>
</evidence>
<dbReference type="AlphaFoldDB" id="A0A6P5KB89"/>
<dbReference type="GeneID" id="110208287"/>
<dbReference type="Pfam" id="PF00042">
    <property type="entry name" value="Globin"/>
    <property type="match status" value="1"/>
</dbReference>
<evidence type="ECO:0000256" key="11">
    <source>
        <dbReference type="ARBA" id="ARBA00044549"/>
    </source>
</evidence>
<evidence type="ECO:0000256" key="2">
    <source>
        <dbReference type="ARBA" id="ARBA00004514"/>
    </source>
</evidence>
<gene>
    <name evidence="18" type="primary">NGB</name>
</gene>
<dbReference type="InterPro" id="IPR009050">
    <property type="entry name" value="Globin-like_sf"/>
</dbReference>
<dbReference type="PANTHER" id="PTHR46458:SF19">
    <property type="entry name" value="NEUROGLOBIN"/>
    <property type="match status" value="1"/>
</dbReference>
<dbReference type="Gene3D" id="1.10.490.10">
    <property type="entry name" value="Globins"/>
    <property type="match status" value="1"/>
</dbReference>
<evidence type="ECO:0000256" key="6">
    <source>
        <dbReference type="ARBA" id="ARBA00022723"/>
    </source>
</evidence>
<protein>
    <recommendedName>
        <fullName evidence="10">Neuroglobin</fullName>
    </recommendedName>
    <alternativeName>
        <fullName evidence="11">Nitrite reductase</fullName>
    </alternativeName>
</protein>
<dbReference type="InterPro" id="IPR000971">
    <property type="entry name" value="Globin"/>
</dbReference>
<evidence type="ECO:0000256" key="3">
    <source>
        <dbReference type="ARBA" id="ARBA00008705"/>
    </source>
</evidence>
<evidence type="ECO:0000256" key="8">
    <source>
        <dbReference type="ARBA" id="ARBA00023004"/>
    </source>
</evidence>
<keyword evidence="6" id="KW-0479">Metal-binding</keyword>
<reference evidence="18" key="1">
    <citation type="submission" date="2025-08" db="UniProtKB">
        <authorList>
            <consortium name="RefSeq"/>
        </authorList>
    </citation>
    <scope>IDENTIFICATION</scope>
    <source>
        <tissue evidence="18">Spleen</tissue>
    </source>
</reference>
<dbReference type="RefSeq" id="XP_020841846.1">
    <property type="nucleotide sequence ID" value="XM_020986187.1"/>
</dbReference>
<keyword evidence="15" id="KW-0813">Transport</keyword>
<proteinExistence type="inferred from homology"/>
<keyword evidence="17" id="KW-1185">Reference proteome</keyword>
<dbReference type="SUPFAM" id="SSF46458">
    <property type="entry name" value="Globin-like"/>
    <property type="match status" value="1"/>
</dbReference>
<keyword evidence="8" id="KW-0408">Iron</keyword>
<dbReference type="GO" id="GO:0016491">
    <property type="term" value="F:oxidoreductase activity"/>
    <property type="evidence" value="ECO:0007669"/>
    <property type="project" value="UniProtKB-KW"/>
</dbReference>
<evidence type="ECO:0000256" key="15">
    <source>
        <dbReference type="RuleBase" id="RU000356"/>
    </source>
</evidence>
<dbReference type="GO" id="GO:0005344">
    <property type="term" value="F:oxygen carrier activity"/>
    <property type="evidence" value="ECO:0007669"/>
    <property type="project" value="UniProtKB-KW"/>
</dbReference>
<dbReference type="GO" id="GO:0005829">
    <property type="term" value="C:cytosol"/>
    <property type="evidence" value="ECO:0007669"/>
    <property type="project" value="UniProtKB-SubCell"/>
</dbReference>
<evidence type="ECO:0000256" key="14">
    <source>
        <dbReference type="ARBA" id="ARBA00048118"/>
    </source>
</evidence>
<keyword evidence="15" id="KW-0561">Oxygen transport</keyword>
<evidence type="ECO:0000256" key="9">
    <source>
        <dbReference type="ARBA" id="ARBA00023128"/>
    </source>
</evidence>
<comment type="similarity">
    <text evidence="3 15">Belongs to the globin family.</text>
</comment>
<evidence type="ECO:0000256" key="12">
    <source>
        <dbReference type="ARBA" id="ARBA00045651"/>
    </source>
</evidence>
<dbReference type="PANTHER" id="PTHR46458">
    <property type="entry name" value="BLR2807 PROTEIN"/>
    <property type="match status" value="1"/>
</dbReference>
<comment type="subunit">
    <text evidence="13">Monomer. Homodimer and homotetramer; disulfide-linked. Mainly monomeric but also detected as part of homodimers and homotetramers. Interacts with 14-3-3 proteins; regulates the phosphorylation of NGB. Could interact (ferrous form) with G-alpha(i) proteins (GTP-bound form).</text>
</comment>
<feature type="domain" description="Globin" evidence="16">
    <location>
        <begin position="1"/>
        <end position="132"/>
    </location>
</feature>
<dbReference type="InterPro" id="IPR050532">
    <property type="entry name" value="Globin-like_OT"/>
</dbReference>
<keyword evidence="9" id="KW-0496">Mitochondrion</keyword>
<evidence type="ECO:0000313" key="18">
    <source>
        <dbReference type="RefSeq" id="XP_020841846.1"/>
    </source>
</evidence>
<comment type="function">
    <text evidence="12">Monomeric globin with a bis-histidyl six-coordinate heme-iron atom through which it can bind dioxygen, carbon monoxide and nitric oxide. Could help transport oxygen and increase its availability to the metabolically active neuronal tissues, though its low quantity in tissues as well as its high affinity for dioxygen, which may limit its oxygen-releasing ability, argue against it. The ferrous/deoxygenated form exhibits a nitrite reductase activity and it could produce nitric oxide which in turn inhibits cellular respiration in response to hypoxia. In its ferrous/deoxygenated state, it may also exhibit GDI (Guanine nucleotide Dissociation Inhibitor) activity toward heterotrimeric G-alpha proteins, thereby regulating signal transduction to facilitate neuroprotective responses in the wake of hypoxia and associated oxidative stress.</text>
</comment>
<evidence type="ECO:0000256" key="1">
    <source>
        <dbReference type="ARBA" id="ARBA00004305"/>
    </source>
</evidence>
<sequence>MDELLQGLPERSRLFDLEPDLLPLFQYNCRQFSSPQDCLSSPEFLDHIRKVMLVIDAAVTHLENLSSLEEYLSNLGKKHKAVGVKLSSFSTVGESLLYMLEQCLGPSFNVAMREAWTQLYGAVVQAMSRGWDGE</sequence>
<accession>A0A6P5KB89</accession>
<dbReference type="FunFam" id="1.10.490.10:FF:000006">
    <property type="entry name" value="Neuroglobin"/>
    <property type="match status" value="1"/>
</dbReference>
<comment type="subcellular location">
    <subcellularLocation>
        <location evidence="2">Cytoplasm</location>
        <location evidence="2">Cytosol</location>
    </subcellularLocation>
    <subcellularLocation>
        <location evidence="1">Mitochondrion matrix</location>
    </subcellularLocation>
</comment>
<comment type="catalytic activity">
    <reaction evidence="14">
        <text>Fe(III)-heme b-[protein] + nitric oxide + H2O = Fe(II)-heme b-[protein] + nitrite + 2 H(+)</text>
        <dbReference type="Rhea" id="RHEA:77711"/>
        <dbReference type="Rhea" id="RHEA-COMP:18975"/>
        <dbReference type="Rhea" id="RHEA-COMP:18976"/>
        <dbReference type="ChEBI" id="CHEBI:15377"/>
        <dbReference type="ChEBI" id="CHEBI:15378"/>
        <dbReference type="ChEBI" id="CHEBI:16301"/>
        <dbReference type="ChEBI" id="CHEBI:16480"/>
        <dbReference type="ChEBI" id="CHEBI:55376"/>
        <dbReference type="ChEBI" id="CHEBI:60344"/>
    </reaction>
    <physiologicalReaction direction="right-to-left" evidence="14">
        <dbReference type="Rhea" id="RHEA:77713"/>
    </physiologicalReaction>
</comment>
<name>A0A6P5KB89_PHACI</name>
<evidence type="ECO:0000256" key="13">
    <source>
        <dbReference type="ARBA" id="ARBA00046742"/>
    </source>
</evidence>
<dbReference type="GO" id="GO:0019825">
    <property type="term" value="F:oxygen binding"/>
    <property type="evidence" value="ECO:0007669"/>
    <property type="project" value="InterPro"/>
</dbReference>
<evidence type="ECO:0000256" key="5">
    <source>
        <dbReference type="ARBA" id="ARBA00022617"/>
    </source>
</evidence>
<evidence type="ECO:0000256" key="7">
    <source>
        <dbReference type="ARBA" id="ARBA00023002"/>
    </source>
</evidence>
<dbReference type="InterPro" id="IPR012292">
    <property type="entry name" value="Globin/Proto"/>
</dbReference>
<evidence type="ECO:0000256" key="4">
    <source>
        <dbReference type="ARBA" id="ARBA00022490"/>
    </source>
</evidence>
<dbReference type="Proteomes" id="UP000515140">
    <property type="component" value="Unplaced"/>
</dbReference>
<evidence type="ECO:0000256" key="10">
    <source>
        <dbReference type="ARBA" id="ARBA00040609"/>
    </source>
</evidence>
<dbReference type="CTD" id="58157"/>
<dbReference type="GO" id="GO:0046872">
    <property type="term" value="F:metal ion binding"/>
    <property type="evidence" value="ECO:0007669"/>
    <property type="project" value="UniProtKB-KW"/>
</dbReference>
<keyword evidence="7" id="KW-0560">Oxidoreductase</keyword>
<evidence type="ECO:0000313" key="17">
    <source>
        <dbReference type="Proteomes" id="UP000515140"/>
    </source>
</evidence>